<dbReference type="Pfam" id="PF04051">
    <property type="entry name" value="TRAPP"/>
    <property type="match status" value="1"/>
</dbReference>
<dbReference type="OMA" id="CKEFWTA"/>
<dbReference type="GO" id="GO:0030008">
    <property type="term" value="C:TRAPP complex"/>
    <property type="evidence" value="ECO:0007669"/>
    <property type="project" value="TreeGrafter"/>
</dbReference>
<dbReference type="AlphaFoldDB" id="W5JQ82"/>
<evidence type="ECO:0000256" key="7">
    <source>
        <dbReference type="ARBA" id="ARBA00057720"/>
    </source>
</evidence>
<evidence type="ECO:0000256" key="8">
    <source>
        <dbReference type="ARBA" id="ARBA00074542"/>
    </source>
</evidence>
<protein>
    <recommendedName>
        <fullName evidence="8">Trafficking protein particle complex subunit 6B</fullName>
    </recommendedName>
</protein>
<gene>
    <name evidence="9" type="ORF">AND_002790</name>
</gene>
<comment type="subcellular location">
    <subcellularLocation>
        <location evidence="2">Endoplasmic reticulum</location>
    </subcellularLocation>
    <subcellularLocation>
        <location evidence="1">Golgi apparatus</location>
        <location evidence="1">cis-Golgi network</location>
    </subcellularLocation>
</comment>
<name>W5JQ82_ANODA</name>
<reference evidence="9" key="1">
    <citation type="journal article" date="2010" name="BMC Genomics">
        <title>Combination of measures distinguishes pre-miRNAs from other stem-loops in the genome of the newly sequenced Anopheles darlingi.</title>
        <authorList>
            <person name="Mendes N.D."/>
            <person name="Freitas A.T."/>
            <person name="Vasconcelos A.T."/>
            <person name="Sagot M.F."/>
        </authorList>
    </citation>
    <scope>NUCLEOTIDE SEQUENCE</scope>
</reference>
<proteinExistence type="inferred from homology"/>
<accession>W5JQ82</accession>
<dbReference type="GO" id="GO:0005802">
    <property type="term" value="C:trans-Golgi network"/>
    <property type="evidence" value="ECO:0007669"/>
    <property type="project" value="TreeGrafter"/>
</dbReference>
<comment type="similarity">
    <text evidence="3">Belongs to the TRAPP small subunits family. BET3 subfamily.</text>
</comment>
<dbReference type="GO" id="GO:0007399">
    <property type="term" value="P:nervous system development"/>
    <property type="evidence" value="ECO:0007669"/>
    <property type="project" value="UniProtKB-KW"/>
</dbReference>
<keyword evidence="4" id="KW-0256">Endoplasmic reticulum</keyword>
<dbReference type="PANTHER" id="PTHR12817">
    <property type="entry name" value="TRAFFICKING PROTEIN PARTICLE COMPLEX SUBUNIT 6B"/>
    <property type="match status" value="1"/>
</dbReference>
<dbReference type="CDD" id="cd14944">
    <property type="entry name" value="TRAPPC6A_Trs33"/>
    <property type="match status" value="1"/>
</dbReference>
<dbReference type="InterPro" id="IPR037992">
    <property type="entry name" value="TRAPPC6/Trs33"/>
</dbReference>
<evidence type="ECO:0000256" key="6">
    <source>
        <dbReference type="ARBA" id="ARBA00023034"/>
    </source>
</evidence>
<reference evidence="9" key="2">
    <citation type="submission" date="2010-05" db="EMBL/GenBank/DDBJ databases">
        <authorList>
            <person name="Almeida L.G."/>
            <person name="Nicolas M.F."/>
            <person name="Souza R.C."/>
            <person name="Vasconcelos A.T.R."/>
        </authorList>
    </citation>
    <scope>NUCLEOTIDE SEQUENCE</scope>
</reference>
<evidence type="ECO:0000313" key="9">
    <source>
        <dbReference type="EMBL" id="ETN65448.1"/>
    </source>
</evidence>
<evidence type="ECO:0000256" key="3">
    <source>
        <dbReference type="ARBA" id="ARBA00006218"/>
    </source>
</evidence>
<dbReference type="EMBL" id="ADMH02000650">
    <property type="protein sequence ID" value="ETN65448.1"/>
    <property type="molecule type" value="Genomic_DNA"/>
</dbReference>
<dbReference type="InterPro" id="IPR007194">
    <property type="entry name" value="TRAPP_component"/>
</dbReference>
<dbReference type="eggNOG" id="KOG3316">
    <property type="taxonomic scope" value="Eukaryota"/>
</dbReference>
<dbReference type="GO" id="GO:0005801">
    <property type="term" value="C:cis-Golgi network"/>
    <property type="evidence" value="ECO:0007669"/>
    <property type="project" value="TreeGrafter"/>
</dbReference>
<dbReference type="InterPro" id="IPR024096">
    <property type="entry name" value="NO_sig/Golgi_transp_ligand-bd"/>
</dbReference>
<dbReference type="FunFam" id="3.30.1380.20:FF:000004">
    <property type="entry name" value="Trafficking protein particle complex subunit 6B"/>
    <property type="match status" value="1"/>
</dbReference>
<dbReference type="SUPFAM" id="SSF111126">
    <property type="entry name" value="Ligand-binding domain in the NO signalling and Golgi transport"/>
    <property type="match status" value="1"/>
</dbReference>
<dbReference type="STRING" id="43151.W5JQ82"/>
<dbReference type="GO" id="GO:0006888">
    <property type="term" value="P:endoplasmic reticulum to Golgi vesicle-mediated transport"/>
    <property type="evidence" value="ECO:0007669"/>
    <property type="project" value="TreeGrafter"/>
</dbReference>
<dbReference type="GO" id="GO:0005783">
    <property type="term" value="C:endoplasmic reticulum"/>
    <property type="evidence" value="ECO:0007669"/>
    <property type="project" value="UniProtKB-SubCell"/>
</dbReference>
<organism evidence="9">
    <name type="scientific">Anopheles darlingi</name>
    <name type="common">Mosquito</name>
    <dbReference type="NCBI Taxonomy" id="43151"/>
    <lineage>
        <taxon>Eukaryota</taxon>
        <taxon>Metazoa</taxon>
        <taxon>Ecdysozoa</taxon>
        <taxon>Arthropoda</taxon>
        <taxon>Hexapoda</taxon>
        <taxon>Insecta</taxon>
        <taxon>Pterygota</taxon>
        <taxon>Neoptera</taxon>
        <taxon>Endopterygota</taxon>
        <taxon>Diptera</taxon>
        <taxon>Nematocera</taxon>
        <taxon>Culicoidea</taxon>
        <taxon>Culicidae</taxon>
        <taxon>Anophelinae</taxon>
        <taxon>Anopheles</taxon>
    </lineage>
</organism>
<dbReference type="InParanoid" id="W5JQ82"/>
<dbReference type="PANTHER" id="PTHR12817:SF0">
    <property type="entry name" value="GEO08327P1"/>
    <property type="match status" value="1"/>
</dbReference>
<dbReference type="FunCoup" id="W5JQ82">
    <property type="interactions" value="295"/>
</dbReference>
<dbReference type="VEuPathDB" id="VectorBase:ADAR2_011512"/>
<dbReference type="VEuPathDB" id="VectorBase:ADAC002790"/>
<dbReference type="HOGENOM" id="CLU_076409_3_1_1"/>
<keyword evidence="6" id="KW-0333">Golgi apparatus</keyword>
<reference evidence="9" key="3">
    <citation type="journal article" date="2013" name="Nucleic Acids Res.">
        <title>The genome of Anopheles darlingi, the main neotropical malaria vector.</title>
        <authorList>
            <person name="Marinotti O."/>
            <person name="Cerqueira G.C."/>
            <person name="de Almeida L.G."/>
            <person name="Ferro M.I."/>
            <person name="Loreto E.L."/>
            <person name="Zaha A."/>
            <person name="Teixeira S.M."/>
            <person name="Wespiser A.R."/>
            <person name="Almeida E Silva A."/>
            <person name="Schlindwein A.D."/>
            <person name="Pacheco A.C."/>
            <person name="Silva A.L."/>
            <person name="Graveley B.R."/>
            <person name="Walenz B.P."/>
            <person name="Lima Bde A."/>
            <person name="Ribeiro C.A."/>
            <person name="Nunes-Silva C.G."/>
            <person name="de Carvalho C.R."/>
            <person name="Soares C.M."/>
            <person name="de Menezes C.B."/>
            <person name="Matiolli C."/>
            <person name="Caffrey D."/>
            <person name="Araujo D.A."/>
            <person name="de Oliveira D.M."/>
            <person name="Golenbock D."/>
            <person name="Grisard E.C."/>
            <person name="Fantinatti-Garboggini F."/>
            <person name="de Carvalho F.M."/>
            <person name="Barcellos F.G."/>
            <person name="Prosdocimi F."/>
            <person name="May G."/>
            <person name="Azevedo Junior G.M."/>
            <person name="Guimaraes G.M."/>
            <person name="Goldman G.H."/>
            <person name="Padilha I.Q."/>
            <person name="Batista Jda S."/>
            <person name="Ferro J.A."/>
            <person name="Ribeiro J.M."/>
            <person name="Fietto J.L."/>
            <person name="Dabbas K.M."/>
            <person name="Cerdeira L."/>
            <person name="Agnez-Lima L.F."/>
            <person name="Brocchi M."/>
            <person name="de Carvalho M.O."/>
            <person name="Teixeira Mde M."/>
            <person name="Diniz Maia Mde M."/>
            <person name="Goldman M.H."/>
            <person name="Cruz Schneider M.P."/>
            <person name="Felipe M.S."/>
            <person name="Hungria M."/>
            <person name="Nicolas M.F."/>
            <person name="Pereira M."/>
            <person name="Montes M.A."/>
            <person name="Cantao M.E."/>
            <person name="Vincentz M."/>
            <person name="Rafael M.S."/>
            <person name="Silverman N."/>
            <person name="Stoco P.H."/>
            <person name="Souza R.C."/>
            <person name="Vicentini R."/>
            <person name="Gazzinelli R.T."/>
            <person name="Neves Rde O."/>
            <person name="Silva R."/>
            <person name="Astolfi-Filho S."/>
            <person name="Maciel T.E."/>
            <person name="Urmenyi T.P."/>
            <person name="Tadei W.P."/>
            <person name="Camargo E.P."/>
            <person name="de Vasconcelos A.T."/>
        </authorList>
    </citation>
    <scope>NUCLEOTIDE SEQUENCE</scope>
</reference>
<sequence>MHFHRAYIYLRERPPPPNQPAESNTAVSMAEEAIFEFLHSEIVNYTLNKEHGKEKDLSTLEFMGYTTGYRIIERLTREWPRFKDELDTMKFICTDFWSSIYRKQIDNLRTNHQGVYVLQDNAFRFLTRLSAGSQYLEHAPKFVAYTCGLVRGSLANLGITSTVTAEVQTMPSCKFHIQVNRT</sequence>
<comment type="caution">
    <text evidence="9">The sequence shown here is derived from an EMBL/GenBank/DDBJ whole genome shotgun (WGS) entry which is preliminary data.</text>
</comment>
<evidence type="ECO:0000256" key="2">
    <source>
        <dbReference type="ARBA" id="ARBA00004240"/>
    </source>
</evidence>
<evidence type="ECO:0000256" key="4">
    <source>
        <dbReference type="ARBA" id="ARBA00022824"/>
    </source>
</evidence>
<evidence type="ECO:0000256" key="5">
    <source>
        <dbReference type="ARBA" id="ARBA00022902"/>
    </source>
</evidence>
<keyword evidence="5" id="KW-0524">Neurogenesis</keyword>
<dbReference type="Gene3D" id="3.30.1380.20">
    <property type="entry name" value="Trafficking protein particle complex subunit 3"/>
    <property type="match status" value="1"/>
</dbReference>
<comment type="function">
    <text evidence="7">Component of a transport protein particle (TRAPP) complex that may function in specific stages of inter-organelle traffic. Specifically involved in the early development of neural circuitry, likely by controlling the frequency and amplitude of intracellular calcium transients implicated in the regulation of neuron differentiation and survival.</text>
</comment>
<evidence type="ECO:0000256" key="1">
    <source>
        <dbReference type="ARBA" id="ARBA00004222"/>
    </source>
</evidence>